<accession>A0A418WT71</accession>
<evidence type="ECO:0000313" key="2">
    <source>
        <dbReference type="EMBL" id="RJF94376.1"/>
    </source>
</evidence>
<feature type="compositionally biased region" description="Acidic residues" evidence="1">
    <location>
        <begin position="68"/>
        <end position="79"/>
    </location>
</feature>
<evidence type="ECO:0000313" key="3">
    <source>
        <dbReference type="Proteomes" id="UP000284605"/>
    </source>
</evidence>
<feature type="compositionally biased region" description="Acidic residues" evidence="1">
    <location>
        <begin position="86"/>
        <end position="166"/>
    </location>
</feature>
<dbReference type="Proteomes" id="UP000284605">
    <property type="component" value="Unassembled WGS sequence"/>
</dbReference>
<dbReference type="Pfam" id="PF09538">
    <property type="entry name" value="FYDLN_acid"/>
    <property type="match status" value="1"/>
</dbReference>
<dbReference type="OrthoDB" id="9815689at2"/>
<comment type="caution">
    <text evidence="2">The sequence shown here is derived from an EMBL/GenBank/DDBJ whole genome shotgun (WGS) entry which is preliminary data.</text>
</comment>
<keyword evidence="3" id="KW-1185">Reference proteome</keyword>
<proteinExistence type="predicted"/>
<dbReference type="NCBIfam" id="TIGR02300">
    <property type="entry name" value="FYDLN_acid"/>
    <property type="match status" value="1"/>
</dbReference>
<dbReference type="InterPro" id="IPR012644">
    <property type="entry name" value="CHP02300_FYDLN_acid"/>
</dbReference>
<reference evidence="2 3" key="1">
    <citation type="submission" date="2018-09" db="EMBL/GenBank/DDBJ databases">
        <authorList>
            <person name="Zhu H."/>
        </authorList>
    </citation>
    <scope>NUCLEOTIDE SEQUENCE [LARGE SCALE GENOMIC DNA]</scope>
    <source>
        <strain evidence="2 3">K1W22B-8</strain>
    </source>
</reference>
<name>A0A418WT71_9PROT</name>
<evidence type="ECO:0000256" key="1">
    <source>
        <dbReference type="SAM" id="MobiDB-lite"/>
    </source>
</evidence>
<dbReference type="AlphaFoldDB" id="A0A418WT71"/>
<organism evidence="2 3">
    <name type="scientific">Oleomonas cavernae</name>
    <dbReference type="NCBI Taxonomy" id="2320859"/>
    <lineage>
        <taxon>Bacteria</taxon>
        <taxon>Pseudomonadati</taxon>
        <taxon>Pseudomonadota</taxon>
        <taxon>Alphaproteobacteria</taxon>
        <taxon>Acetobacterales</taxon>
        <taxon>Acetobacteraceae</taxon>
        <taxon>Oleomonas</taxon>
    </lineage>
</organism>
<feature type="region of interest" description="Disordered" evidence="1">
    <location>
        <begin position="68"/>
        <end position="166"/>
    </location>
</feature>
<dbReference type="EMBL" id="QYUK01000008">
    <property type="protein sequence ID" value="RJF94376.1"/>
    <property type="molecule type" value="Genomic_DNA"/>
</dbReference>
<gene>
    <name evidence="2" type="ORF">D3874_00545</name>
</gene>
<dbReference type="RefSeq" id="WP_119775318.1">
    <property type="nucleotide sequence ID" value="NZ_QYUK01000008.1"/>
</dbReference>
<sequence>MAKPEWGAKRQCLACATRFYDMGRDPIVCPKCETVFEPEAALKARRVRPDPKAKLKAAAALKAGAVVDELDDEEVDEDAEPRAVVDDEDEEEDPGIEELGGDEEDIIADADATDEEGEPLVDVDDAVEEEEVEEDDVLLEEDEDLDDEDLEDVVDADLDLDDEKDR</sequence>
<protein>
    <submittedName>
        <fullName evidence="2">TIGR02300 family protein</fullName>
    </submittedName>
</protein>